<feature type="domain" description="Transferrin receptor-like dimerisation" evidence="3">
    <location>
        <begin position="554"/>
        <end position="669"/>
    </location>
</feature>
<reference evidence="5" key="1">
    <citation type="submission" date="2022-07" db="EMBL/GenBank/DDBJ databases">
        <title>Fungi with potential for degradation of polypropylene.</title>
        <authorList>
            <person name="Gostincar C."/>
        </authorList>
    </citation>
    <scope>NUCLEOTIDE SEQUENCE</scope>
    <source>
        <strain evidence="5">EXF-13308</strain>
    </source>
</reference>
<dbReference type="InterPro" id="IPR003137">
    <property type="entry name" value="PA_domain"/>
</dbReference>
<dbReference type="Proteomes" id="UP001174694">
    <property type="component" value="Unassembled WGS sequence"/>
</dbReference>
<dbReference type="InterPro" id="IPR046450">
    <property type="entry name" value="PA_dom_sf"/>
</dbReference>
<evidence type="ECO:0000259" key="3">
    <source>
        <dbReference type="Pfam" id="PF04253"/>
    </source>
</evidence>
<dbReference type="FunFam" id="3.40.630.10:FF:000101">
    <property type="entry name" value="N-acetylated alpha-linked acidic dipeptidase like 1"/>
    <property type="match status" value="1"/>
</dbReference>
<dbReference type="FunFam" id="3.50.30.30:FF:000008">
    <property type="entry name" value="Glutamate carboxypeptidase 2"/>
    <property type="match status" value="1"/>
</dbReference>
<evidence type="ECO:0000313" key="5">
    <source>
        <dbReference type="EMBL" id="KAJ9134030.1"/>
    </source>
</evidence>
<proteinExistence type="inferred from homology"/>
<dbReference type="InterPro" id="IPR007365">
    <property type="entry name" value="TFR-like_dimer_dom"/>
</dbReference>
<dbReference type="CDD" id="cd08022">
    <property type="entry name" value="M28_PSMA_like"/>
    <property type="match status" value="1"/>
</dbReference>
<dbReference type="Pfam" id="PF02225">
    <property type="entry name" value="PA"/>
    <property type="match status" value="1"/>
</dbReference>
<dbReference type="Gene3D" id="3.40.630.10">
    <property type="entry name" value="Zn peptidases"/>
    <property type="match status" value="1"/>
</dbReference>
<keyword evidence="5" id="KW-0645">Protease</keyword>
<dbReference type="InterPro" id="IPR036757">
    <property type="entry name" value="TFR-like_dimer_dom_sf"/>
</dbReference>
<dbReference type="SUPFAM" id="SSF53187">
    <property type="entry name" value="Zn-dependent exopeptidases"/>
    <property type="match status" value="1"/>
</dbReference>
<feature type="domain" description="Peptidase M28" evidence="4">
    <location>
        <begin position="298"/>
        <end position="494"/>
    </location>
</feature>
<evidence type="ECO:0000259" key="2">
    <source>
        <dbReference type="Pfam" id="PF02225"/>
    </source>
</evidence>
<dbReference type="Pfam" id="PF04389">
    <property type="entry name" value="Peptidase_M28"/>
    <property type="match status" value="1"/>
</dbReference>
<dbReference type="EMBL" id="JANBVO010000046">
    <property type="protein sequence ID" value="KAJ9134030.1"/>
    <property type="molecule type" value="Genomic_DNA"/>
</dbReference>
<dbReference type="GO" id="GO:0004180">
    <property type="term" value="F:carboxypeptidase activity"/>
    <property type="evidence" value="ECO:0007669"/>
    <property type="project" value="UniProtKB-KW"/>
</dbReference>
<dbReference type="Pfam" id="PF04253">
    <property type="entry name" value="TFR_dimer"/>
    <property type="match status" value="1"/>
</dbReference>
<dbReference type="Gene3D" id="1.20.930.40">
    <property type="entry name" value="Transferrin receptor-like, dimerisation domain"/>
    <property type="match status" value="1"/>
</dbReference>
<protein>
    <submittedName>
        <fullName evidence="5">Glutamate carboxypeptidase II</fullName>
    </submittedName>
</protein>
<dbReference type="SUPFAM" id="SSF52025">
    <property type="entry name" value="PA domain"/>
    <property type="match status" value="1"/>
</dbReference>
<gene>
    <name evidence="5" type="ORF">NKR23_g10419</name>
</gene>
<comment type="similarity">
    <text evidence="1">Belongs to the peptidase M28 family. M28B subfamily.</text>
</comment>
<keyword evidence="5" id="KW-0378">Hydrolase</keyword>
<dbReference type="PANTHER" id="PTHR10404:SF46">
    <property type="entry name" value="VACUOLAR PROTEIN SORTING-ASSOCIATED PROTEIN 70"/>
    <property type="match status" value="1"/>
</dbReference>
<feature type="domain" description="PA" evidence="2">
    <location>
        <begin position="105"/>
        <end position="181"/>
    </location>
</feature>
<evidence type="ECO:0000259" key="4">
    <source>
        <dbReference type="Pfam" id="PF04389"/>
    </source>
</evidence>
<sequence length="673" mass="73899">MLDTPRVDYLRHWSKSYSAEAHLAGDLAHASRIRDLWRSYGIPTELVRYDVLQNFPTAQSLRLHDPDGGVTFEASLAEDELPEDPTSSPARGLPAFHGFSANGSVSAELVYANFGTLQDFQLLESKGISVRGKVVICKYAKVFRGLKVRAAQVFGAAAVIVYNDPQEDGEYTAKNGYQHYPHGPARHPKTIQRGSVDFFSVAVGDPTTPGYPSLPEGEVDRKDPTHAIPKIPSLPISYADAEPLLKALNGCGLSPAEVGGEEGDWRGELEGVEYCTGPSTVKVSLVNEGTYKYAPIYNVIGTIDGLSEECVVLGNHHDSWCCGAVDPVSGSAAMNEVARSLGDLLTKGWKPLRKIILASWDNEEYGLVGSTEWGEDNADYLSKNCVVYLNVDESTNGGRILGATGSPLLNSVLREVARTVPSPVTEGSLTVYDDWLAWQRRASPSLREPGVALMGTGSDYTVFFDHLGVPSVDMLFNQQGRGVYPYHSNYDSYYWLDKFGDVGFRKHLAMAQLWGIMAVRFAGAAVVPFRSGEYATVLMRHARDLKAGVGRNLRLQELEEILEALQSAAEEFDTLADQVRSNTESQIDRITAINKAYAAFERTFLLEKGEGLPGRPWYRHMIFAPGLWYGYDGVVFPGVLECLENGDPAGAALWVEKIVKVLQKVTDMLRQQI</sequence>
<dbReference type="SUPFAM" id="SSF47672">
    <property type="entry name" value="Transferrin receptor-like dimerisation domain"/>
    <property type="match status" value="1"/>
</dbReference>
<dbReference type="Gene3D" id="3.50.30.30">
    <property type="match status" value="1"/>
</dbReference>
<evidence type="ECO:0000313" key="6">
    <source>
        <dbReference type="Proteomes" id="UP001174694"/>
    </source>
</evidence>
<dbReference type="CDD" id="cd02121">
    <property type="entry name" value="PA_GCPII_like"/>
    <property type="match status" value="1"/>
</dbReference>
<evidence type="ECO:0000256" key="1">
    <source>
        <dbReference type="ARBA" id="ARBA00005634"/>
    </source>
</evidence>
<dbReference type="InterPro" id="IPR039373">
    <property type="entry name" value="Peptidase_M28B"/>
</dbReference>
<comment type="caution">
    <text evidence="5">The sequence shown here is derived from an EMBL/GenBank/DDBJ whole genome shotgun (WGS) entry which is preliminary data.</text>
</comment>
<dbReference type="PANTHER" id="PTHR10404">
    <property type="entry name" value="N-ACETYLATED-ALPHA-LINKED ACIDIC DIPEPTIDASE"/>
    <property type="match status" value="1"/>
</dbReference>
<dbReference type="InterPro" id="IPR007484">
    <property type="entry name" value="Peptidase_M28"/>
</dbReference>
<accession>A0AA38R307</accession>
<name>A0AA38R307_9PEZI</name>
<dbReference type="AlphaFoldDB" id="A0AA38R307"/>
<organism evidence="5 6">
    <name type="scientific">Pleurostoma richardsiae</name>
    <dbReference type="NCBI Taxonomy" id="41990"/>
    <lineage>
        <taxon>Eukaryota</taxon>
        <taxon>Fungi</taxon>
        <taxon>Dikarya</taxon>
        <taxon>Ascomycota</taxon>
        <taxon>Pezizomycotina</taxon>
        <taxon>Sordariomycetes</taxon>
        <taxon>Sordariomycetidae</taxon>
        <taxon>Calosphaeriales</taxon>
        <taxon>Pleurostomataceae</taxon>
        <taxon>Pleurostoma</taxon>
    </lineage>
</organism>
<keyword evidence="6" id="KW-1185">Reference proteome</keyword>
<keyword evidence="5" id="KW-0121">Carboxypeptidase</keyword>